<dbReference type="RefSeq" id="WP_376946787.1">
    <property type="nucleotide sequence ID" value="NZ_CP171449.1"/>
</dbReference>
<dbReference type="SUPFAM" id="SSF51735">
    <property type="entry name" value="NAD(P)-binding Rossmann-fold domains"/>
    <property type="match status" value="1"/>
</dbReference>
<evidence type="ECO:0000259" key="1">
    <source>
        <dbReference type="Pfam" id="PF01370"/>
    </source>
</evidence>
<dbReference type="PANTHER" id="PTHR48079:SF6">
    <property type="entry name" value="NAD(P)-BINDING DOMAIN-CONTAINING PROTEIN-RELATED"/>
    <property type="match status" value="1"/>
</dbReference>
<name>A0ABV6SLZ8_AZOPA</name>
<comment type="caution">
    <text evidence="2">The sequence shown here is derived from an EMBL/GenBank/DDBJ whole genome shotgun (WGS) entry which is preliminary data.</text>
</comment>
<dbReference type="Pfam" id="PF01370">
    <property type="entry name" value="Epimerase"/>
    <property type="match status" value="1"/>
</dbReference>
<dbReference type="Gene3D" id="3.40.50.720">
    <property type="entry name" value="NAD(P)-binding Rossmann-like Domain"/>
    <property type="match status" value="1"/>
</dbReference>
<accession>A0ABV6SLZ8</accession>
<dbReference type="EMBL" id="JBHLSS010000084">
    <property type="protein sequence ID" value="MFC0710559.1"/>
    <property type="molecule type" value="Genomic_DNA"/>
</dbReference>
<dbReference type="PANTHER" id="PTHR48079">
    <property type="entry name" value="PROTEIN YEEZ"/>
    <property type="match status" value="1"/>
</dbReference>
<organism evidence="2 3">
    <name type="scientific">Azorhizophilus paspali</name>
    <name type="common">Azotobacter paspali</name>
    <dbReference type="NCBI Taxonomy" id="69963"/>
    <lineage>
        <taxon>Bacteria</taxon>
        <taxon>Pseudomonadati</taxon>
        <taxon>Pseudomonadota</taxon>
        <taxon>Gammaproteobacteria</taxon>
        <taxon>Pseudomonadales</taxon>
        <taxon>Pseudomonadaceae</taxon>
        <taxon>Azorhizophilus</taxon>
    </lineage>
</organism>
<proteinExistence type="predicted"/>
<dbReference type="InterPro" id="IPR017829">
    <property type="entry name" value="Hopanoid-assoc_sugar_epimerase"/>
</dbReference>
<protein>
    <submittedName>
        <fullName evidence="2">Hopanoid-associated sugar epimerase</fullName>
    </submittedName>
</protein>
<feature type="domain" description="NAD-dependent epimerase/dehydratase" evidence="1">
    <location>
        <begin position="18"/>
        <end position="244"/>
    </location>
</feature>
<evidence type="ECO:0000313" key="2">
    <source>
        <dbReference type="EMBL" id="MFC0710559.1"/>
    </source>
</evidence>
<gene>
    <name evidence="2" type="primary">hpnA</name>
    <name evidence="2" type="ORF">ACFFGX_13705</name>
</gene>
<dbReference type="Proteomes" id="UP001589891">
    <property type="component" value="Unassembled WGS sequence"/>
</dbReference>
<sequence>MPIGTRIKDYSDGNAVKILVTGATGFVGSAVVRRLLRDDHHVRVLVRASSDRRNLQDLNVQVVEGDLTQAASLQHACDGCDALFHVAADYRLWAPFPEQLYRTNVEGTRVILEAAKSAGVPRIVYTSSVATLGISKDGGPGDENTAVTERDMIGHYKRSKFLAESLVREFATEGLPVVIVNPSTPIGPRDIKPTPTGRIVRDAIAGRLPAYVDTGLNIVHVDDVAEGHWLAFQHGVVGERYILGGQNLTLREMLAEIADIAGLAPPRWRLPHAAVMPIAHLAEVWARLNGTQPIATVEEVRMSKKYMFFSSAKAERELGYTPGPVRLAMEDAVMWFRQHR</sequence>
<dbReference type="NCBIfam" id="TIGR03466">
    <property type="entry name" value="HpnA"/>
    <property type="match status" value="1"/>
</dbReference>
<dbReference type="InterPro" id="IPR001509">
    <property type="entry name" value="Epimerase_deHydtase"/>
</dbReference>
<dbReference type="InterPro" id="IPR036291">
    <property type="entry name" value="NAD(P)-bd_dom_sf"/>
</dbReference>
<dbReference type="InterPro" id="IPR051783">
    <property type="entry name" value="NAD(P)-dependent_oxidoreduct"/>
</dbReference>
<reference evidence="2 3" key="1">
    <citation type="submission" date="2024-09" db="EMBL/GenBank/DDBJ databases">
        <authorList>
            <person name="Sun Q."/>
            <person name="Mori K."/>
        </authorList>
    </citation>
    <scope>NUCLEOTIDE SEQUENCE [LARGE SCALE GENOMIC DNA]</scope>
    <source>
        <strain evidence="2 3">NCAIM B.01794</strain>
    </source>
</reference>
<keyword evidence="3" id="KW-1185">Reference proteome</keyword>
<dbReference type="CDD" id="cd05228">
    <property type="entry name" value="AR_FR_like_1_SDR_e"/>
    <property type="match status" value="1"/>
</dbReference>
<evidence type="ECO:0000313" key="3">
    <source>
        <dbReference type="Proteomes" id="UP001589891"/>
    </source>
</evidence>